<evidence type="ECO:0000256" key="1">
    <source>
        <dbReference type="SAM" id="SignalP"/>
    </source>
</evidence>
<sequence length="510" mass="54273">MRGVSAAFVLAWAVANAPALSQGSEIGNITSVSVSEFADAPNGCDAAYSTPDGARQFIFRQGAQRLDEVINGTSHSYLSNVKMMSLTNSSMMWILRSNNEVQAYSLDVGTPNAIGVASTITGTVFTMYGPPEGDHVLLGTTYSPNPTAAMTREFKYLDDATTWSPGRTTKLDTMVVQTHGYTIAWGAKGSVIHTFSPSSISSTGTYMALGTGGSGGLDGGRTVGEVPALPHFALAENDSRLYVASEDGHTLRHVDIGNGNDLAITTLAGDHGASGDVVGNGTVARFDAPKGISVVEVSAEHHRLFMCDSGNNKIKQIDITIAPACSTRVVLAVDRTYTKNPGRPVAKAREFTRTLVDNLAFPGVKMGFVNLLSSKAVTVRSVDDALASDASAWGRMVNTIDGGWNSRATAWKPLFGSIPAEVSQADTKSMIILITDGNLKNGSKMKSHIRRRKKVGRQFGADAPEFVCVLIREKKPSKFLREICDTILREGKDGKTLTQQAQELGAAVCE</sequence>
<dbReference type="EMBL" id="CAXAMM010002571">
    <property type="protein sequence ID" value="CAK8996685.1"/>
    <property type="molecule type" value="Genomic_DNA"/>
</dbReference>
<dbReference type="SUPFAM" id="SSF53300">
    <property type="entry name" value="vWA-like"/>
    <property type="match status" value="1"/>
</dbReference>
<protein>
    <recommendedName>
        <fullName evidence="4">VWFA domain-containing protein</fullName>
    </recommendedName>
</protein>
<proteinExistence type="predicted"/>
<evidence type="ECO:0008006" key="4">
    <source>
        <dbReference type="Google" id="ProtNLM"/>
    </source>
</evidence>
<name>A0ABP0I272_9DINO</name>
<dbReference type="Proteomes" id="UP001642464">
    <property type="component" value="Unassembled WGS sequence"/>
</dbReference>
<accession>A0ABP0I272</accession>
<feature type="signal peptide" evidence="1">
    <location>
        <begin position="1"/>
        <end position="21"/>
    </location>
</feature>
<evidence type="ECO:0000313" key="3">
    <source>
        <dbReference type="Proteomes" id="UP001642464"/>
    </source>
</evidence>
<dbReference type="SUPFAM" id="SSF50956">
    <property type="entry name" value="Thermostable phytase (3-phytase)"/>
    <property type="match status" value="1"/>
</dbReference>
<organism evidence="2 3">
    <name type="scientific">Durusdinium trenchii</name>
    <dbReference type="NCBI Taxonomy" id="1381693"/>
    <lineage>
        <taxon>Eukaryota</taxon>
        <taxon>Sar</taxon>
        <taxon>Alveolata</taxon>
        <taxon>Dinophyceae</taxon>
        <taxon>Suessiales</taxon>
        <taxon>Symbiodiniaceae</taxon>
        <taxon>Durusdinium</taxon>
    </lineage>
</organism>
<keyword evidence="3" id="KW-1185">Reference proteome</keyword>
<gene>
    <name evidence="2" type="ORF">SCF082_LOCUS4909</name>
</gene>
<comment type="caution">
    <text evidence="2">The sequence shown here is derived from an EMBL/GenBank/DDBJ whole genome shotgun (WGS) entry which is preliminary data.</text>
</comment>
<dbReference type="Gene3D" id="2.120.10.30">
    <property type="entry name" value="TolB, C-terminal domain"/>
    <property type="match status" value="1"/>
</dbReference>
<reference evidence="2 3" key="1">
    <citation type="submission" date="2024-02" db="EMBL/GenBank/DDBJ databases">
        <authorList>
            <person name="Chen Y."/>
            <person name="Shah S."/>
            <person name="Dougan E. K."/>
            <person name="Thang M."/>
            <person name="Chan C."/>
        </authorList>
    </citation>
    <scope>NUCLEOTIDE SEQUENCE [LARGE SCALE GENOMIC DNA]</scope>
</reference>
<dbReference type="InterPro" id="IPR036465">
    <property type="entry name" value="vWFA_dom_sf"/>
</dbReference>
<keyword evidence="1" id="KW-0732">Signal</keyword>
<dbReference type="InterPro" id="IPR011042">
    <property type="entry name" value="6-blade_b-propeller_TolB-like"/>
</dbReference>
<feature type="chain" id="PRO_5045711369" description="VWFA domain-containing protein" evidence="1">
    <location>
        <begin position="22"/>
        <end position="510"/>
    </location>
</feature>
<evidence type="ECO:0000313" key="2">
    <source>
        <dbReference type="EMBL" id="CAK8996685.1"/>
    </source>
</evidence>